<protein>
    <submittedName>
        <fullName evidence="1">Uncharacterized protein</fullName>
    </submittedName>
</protein>
<dbReference type="EMBL" id="LGRV01000003">
    <property type="protein sequence ID" value="KOS69104.1"/>
    <property type="molecule type" value="Genomic_DNA"/>
</dbReference>
<reference evidence="2" key="1">
    <citation type="submission" date="2015-07" db="EMBL/GenBank/DDBJ databases">
        <title>Fjat-14205 dsm 2895.</title>
        <authorList>
            <person name="Liu B."/>
            <person name="Wang J."/>
            <person name="Zhu Y."/>
            <person name="Liu G."/>
            <person name="Chen Q."/>
            <person name="Chen Z."/>
            <person name="Lan J."/>
            <person name="Che J."/>
            <person name="Ge C."/>
            <person name="Shi H."/>
            <person name="Pan Z."/>
            <person name="Liu X."/>
        </authorList>
    </citation>
    <scope>NUCLEOTIDE SEQUENCE [LARGE SCALE GENOMIC DNA]</scope>
    <source>
        <strain evidence="2">DSM 25560</strain>
    </source>
</reference>
<evidence type="ECO:0000313" key="1">
    <source>
        <dbReference type="EMBL" id="KOS69104.1"/>
    </source>
</evidence>
<dbReference type="Proteomes" id="UP000050668">
    <property type="component" value="Unassembled WGS sequence"/>
</dbReference>
<evidence type="ECO:0000313" key="2">
    <source>
        <dbReference type="Proteomes" id="UP000050668"/>
    </source>
</evidence>
<name>A0ABR5K423_9BACI</name>
<proteinExistence type="predicted"/>
<sequence>MFWKRPNYLMKRKIAEKEVETTTFEVFDLRCKLKVEIPYKFHLLVIFEKLESYFCQKLIGECPYFSKLQKSLL</sequence>
<organism evidence="1 2">
    <name type="scientific">Lysinibacillus contaminans</name>
    <dbReference type="NCBI Taxonomy" id="1293441"/>
    <lineage>
        <taxon>Bacteria</taxon>
        <taxon>Bacillati</taxon>
        <taxon>Bacillota</taxon>
        <taxon>Bacilli</taxon>
        <taxon>Bacillales</taxon>
        <taxon>Bacillaceae</taxon>
        <taxon>Lysinibacillus</taxon>
    </lineage>
</organism>
<accession>A0ABR5K423</accession>
<keyword evidence="2" id="KW-1185">Reference proteome</keyword>
<gene>
    <name evidence="1" type="ORF">AEA09_11480</name>
</gene>
<comment type="caution">
    <text evidence="1">The sequence shown here is derived from an EMBL/GenBank/DDBJ whole genome shotgun (WGS) entry which is preliminary data.</text>
</comment>